<evidence type="ECO:0000313" key="3">
    <source>
        <dbReference type="Proteomes" id="UP000008237"/>
    </source>
</evidence>
<evidence type="ECO:0000313" key="2">
    <source>
        <dbReference type="EMBL" id="EFN89593.1"/>
    </source>
</evidence>
<dbReference type="Pfam" id="PF13358">
    <property type="entry name" value="DDE_3"/>
    <property type="match status" value="1"/>
</dbReference>
<dbReference type="InterPro" id="IPR052709">
    <property type="entry name" value="Transposase-MT_Hybrid"/>
</dbReference>
<dbReference type="InterPro" id="IPR038717">
    <property type="entry name" value="Tc1-like_DDE_dom"/>
</dbReference>
<proteinExistence type="predicted"/>
<feature type="domain" description="Tc1-like transposase DDE" evidence="1">
    <location>
        <begin position="5"/>
        <end position="84"/>
    </location>
</feature>
<dbReference type="InParanoid" id="E2B3Y7"/>
<keyword evidence="2" id="KW-0808">Transferase</keyword>
<dbReference type="Proteomes" id="UP000008237">
    <property type="component" value="Unassembled WGS sequence"/>
</dbReference>
<dbReference type="OrthoDB" id="10032414at2759"/>
<name>E2B3Y7_HARSA</name>
<keyword evidence="2" id="KW-0489">Methyltransferase</keyword>
<keyword evidence="3" id="KW-1185">Reference proteome</keyword>
<sequence length="121" mass="14432">LMRLKRAIEEKRPEWMNRHSKLILQHDNAKPHTAEVVKRYLDGQDWEVLLHPPYSPDIAPSDYYLFRTMQSDLTGERFTSYESIKIWLDNWISSKDQDFFRQGIHKLPERWAKVVAADGAY</sequence>
<protein>
    <submittedName>
        <fullName evidence="2">Histone-lysine N-methyltransferase SETMAR</fullName>
    </submittedName>
</protein>
<dbReference type="AlphaFoldDB" id="E2B3Y7"/>
<accession>E2B3Y7</accession>
<reference evidence="2 3" key="1">
    <citation type="journal article" date="2010" name="Science">
        <title>Genomic comparison of the ants Camponotus floridanus and Harpegnathos saltator.</title>
        <authorList>
            <person name="Bonasio R."/>
            <person name="Zhang G."/>
            <person name="Ye C."/>
            <person name="Mutti N.S."/>
            <person name="Fang X."/>
            <person name="Qin N."/>
            <person name="Donahue G."/>
            <person name="Yang P."/>
            <person name="Li Q."/>
            <person name="Li C."/>
            <person name="Zhang P."/>
            <person name="Huang Z."/>
            <person name="Berger S.L."/>
            <person name="Reinberg D."/>
            <person name="Wang J."/>
            <person name="Liebig J."/>
        </authorList>
    </citation>
    <scope>NUCLEOTIDE SEQUENCE [LARGE SCALE GENOMIC DNA]</scope>
    <source>
        <strain evidence="2 3">R22 G/1</strain>
    </source>
</reference>
<gene>
    <name evidence="2" type="ORF">EAI_06031</name>
</gene>
<feature type="non-terminal residue" evidence="2">
    <location>
        <position position="121"/>
    </location>
</feature>
<dbReference type="OMA" id="CRNIHEG"/>
<dbReference type="Gene3D" id="3.30.420.10">
    <property type="entry name" value="Ribonuclease H-like superfamily/Ribonuclease H"/>
    <property type="match status" value="1"/>
</dbReference>
<organism evidence="3">
    <name type="scientific">Harpegnathos saltator</name>
    <name type="common">Jerdon's jumping ant</name>
    <dbReference type="NCBI Taxonomy" id="610380"/>
    <lineage>
        <taxon>Eukaryota</taxon>
        <taxon>Metazoa</taxon>
        <taxon>Ecdysozoa</taxon>
        <taxon>Arthropoda</taxon>
        <taxon>Hexapoda</taxon>
        <taxon>Insecta</taxon>
        <taxon>Pterygota</taxon>
        <taxon>Neoptera</taxon>
        <taxon>Endopterygota</taxon>
        <taxon>Hymenoptera</taxon>
        <taxon>Apocrita</taxon>
        <taxon>Aculeata</taxon>
        <taxon>Formicoidea</taxon>
        <taxon>Formicidae</taxon>
        <taxon>Ponerinae</taxon>
        <taxon>Ponerini</taxon>
        <taxon>Harpegnathos</taxon>
    </lineage>
</organism>
<dbReference type="GO" id="GO:0008168">
    <property type="term" value="F:methyltransferase activity"/>
    <property type="evidence" value="ECO:0007669"/>
    <property type="project" value="UniProtKB-KW"/>
</dbReference>
<dbReference type="GO" id="GO:0032259">
    <property type="term" value="P:methylation"/>
    <property type="evidence" value="ECO:0007669"/>
    <property type="project" value="UniProtKB-KW"/>
</dbReference>
<dbReference type="PANTHER" id="PTHR46060">
    <property type="entry name" value="MARINER MOS1 TRANSPOSASE-LIKE PROTEIN"/>
    <property type="match status" value="1"/>
</dbReference>
<evidence type="ECO:0000259" key="1">
    <source>
        <dbReference type="Pfam" id="PF13358"/>
    </source>
</evidence>
<dbReference type="EMBL" id="GL445421">
    <property type="protein sequence ID" value="EFN89593.1"/>
    <property type="molecule type" value="Genomic_DNA"/>
</dbReference>
<dbReference type="InterPro" id="IPR036397">
    <property type="entry name" value="RNaseH_sf"/>
</dbReference>
<dbReference type="GO" id="GO:0003676">
    <property type="term" value="F:nucleic acid binding"/>
    <property type="evidence" value="ECO:0007669"/>
    <property type="project" value="InterPro"/>
</dbReference>
<dbReference type="PANTHER" id="PTHR46060:SF1">
    <property type="entry name" value="MARINER MOS1 TRANSPOSASE-LIKE PROTEIN"/>
    <property type="match status" value="1"/>
</dbReference>
<feature type="non-terminal residue" evidence="2">
    <location>
        <position position="1"/>
    </location>
</feature>